<gene>
    <name evidence="1" type="ORF">SAMN02745136_01624</name>
</gene>
<dbReference type="AlphaFoldDB" id="A0A1M6PJM2"/>
<dbReference type="RefSeq" id="WP_073274680.1">
    <property type="nucleotide sequence ID" value="NZ_FRAC01000009.1"/>
</dbReference>
<reference evidence="1 2" key="1">
    <citation type="submission" date="2016-11" db="EMBL/GenBank/DDBJ databases">
        <authorList>
            <person name="Jaros S."/>
            <person name="Januszkiewicz K."/>
            <person name="Wedrychowicz H."/>
        </authorList>
    </citation>
    <scope>NUCLEOTIDE SEQUENCE [LARGE SCALE GENOMIC DNA]</scope>
    <source>
        <strain evidence="1 2">DSM 15929</strain>
    </source>
</reference>
<proteinExistence type="predicted"/>
<dbReference type="Proteomes" id="UP000184386">
    <property type="component" value="Unassembled WGS sequence"/>
</dbReference>
<evidence type="ECO:0000313" key="1">
    <source>
        <dbReference type="EMBL" id="SHK08149.1"/>
    </source>
</evidence>
<protein>
    <submittedName>
        <fullName evidence="1">Uncharacterized protein</fullName>
    </submittedName>
</protein>
<organism evidence="1 2">
    <name type="scientific">Anaerocolumna jejuensis DSM 15929</name>
    <dbReference type="NCBI Taxonomy" id="1121322"/>
    <lineage>
        <taxon>Bacteria</taxon>
        <taxon>Bacillati</taxon>
        <taxon>Bacillota</taxon>
        <taxon>Clostridia</taxon>
        <taxon>Lachnospirales</taxon>
        <taxon>Lachnospiraceae</taxon>
        <taxon>Anaerocolumna</taxon>
    </lineage>
</organism>
<name>A0A1M6PJM2_9FIRM</name>
<sequence>MIIDVEIKIADDNGITLKHYVKRLDDCTDGTIRLEDITGTDVSFKELLDKYLTHSGRKVRDNLLSPSRTYSEKHRQPVAFKRLENRSKELIHQTMPQVVLKYEAHFQTLEEEDSVSDKCS</sequence>
<accession>A0A1M6PJM2</accession>
<dbReference type="OrthoDB" id="2048008at2"/>
<dbReference type="EMBL" id="FRAC01000009">
    <property type="protein sequence ID" value="SHK08149.1"/>
    <property type="molecule type" value="Genomic_DNA"/>
</dbReference>
<keyword evidence="2" id="KW-1185">Reference proteome</keyword>
<evidence type="ECO:0000313" key="2">
    <source>
        <dbReference type="Proteomes" id="UP000184386"/>
    </source>
</evidence>